<evidence type="ECO:0000256" key="11">
    <source>
        <dbReference type="ARBA" id="ARBA00022837"/>
    </source>
</evidence>
<keyword evidence="16" id="KW-0325">Glycoprotein</keyword>
<dbReference type="SMART" id="SM00112">
    <property type="entry name" value="CA"/>
    <property type="match status" value="4"/>
</dbReference>
<dbReference type="GO" id="GO:0007416">
    <property type="term" value="P:synapse assembly"/>
    <property type="evidence" value="ECO:0007669"/>
    <property type="project" value="TreeGrafter"/>
</dbReference>
<evidence type="ECO:0000256" key="7">
    <source>
        <dbReference type="ARBA" id="ARBA00022692"/>
    </source>
</evidence>
<dbReference type="Proteomes" id="UP001178461">
    <property type="component" value="Chromosome 7"/>
</dbReference>
<name>A0AA35KL60_9SAUR</name>
<evidence type="ECO:0000313" key="20">
    <source>
        <dbReference type="Proteomes" id="UP001178461"/>
    </source>
</evidence>
<dbReference type="PROSITE" id="PS50268">
    <property type="entry name" value="CADHERIN_2"/>
    <property type="match status" value="4"/>
</dbReference>
<dbReference type="GO" id="GO:0099634">
    <property type="term" value="C:postsynaptic specialization membrane"/>
    <property type="evidence" value="ECO:0007669"/>
    <property type="project" value="TreeGrafter"/>
</dbReference>
<feature type="domain" description="Cadherin" evidence="18">
    <location>
        <begin position="313"/>
        <end position="427"/>
    </location>
</feature>
<evidence type="ECO:0000256" key="16">
    <source>
        <dbReference type="ARBA" id="ARBA00023180"/>
    </source>
</evidence>
<feature type="domain" description="Cadherin" evidence="18">
    <location>
        <begin position="231"/>
        <end position="312"/>
    </location>
</feature>
<keyword evidence="7" id="KW-0812">Transmembrane</keyword>
<dbReference type="PANTHER" id="PTHR24027:SF79">
    <property type="entry name" value="CADHERIN-2"/>
    <property type="match status" value="1"/>
</dbReference>
<keyword evidence="10" id="KW-0677">Repeat</keyword>
<dbReference type="GO" id="GO:0007156">
    <property type="term" value="P:homophilic cell adhesion via plasma membrane adhesion molecules"/>
    <property type="evidence" value="ECO:0007669"/>
    <property type="project" value="InterPro"/>
</dbReference>
<dbReference type="InterPro" id="IPR020894">
    <property type="entry name" value="Cadherin_CS"/>
</dbReference>
<dbReference type="Pfam" id="PF08758">
    <property type="entry name" value="Cadherin_pro"/>
    <property type="match status" value="1"/>
</dbReference>
<dbReference type="FunFam" id="2.60.40.60:FF:000083">
    <property type="entry name" value="Desmoglein 1"/>
    <property type="match status" value="1"/>
</dbReference>
<gene>
    <name evidence="19" type="ORF">PODLI_1B020605</name>
</gene>
<dbReference type="FunFam" id="2.60.40.60:FF:000011">
    <property type="entry name" value="Cadherin 1"/>
    <property type="match status" value="1"/>
</dbReference>
<dbReference type="InterPro" id="IPR039808">
    <property type="entry name" value="Cadherin"/>
</dbReference>
<dbReference type="GO" id="GO:0016342">
    <property type="term" value="C:catenin complex"/>
    <property type="evidence" value="ECO:0007669"/>
    <property type="project" value="TreeGrafter"/>
</dbReference>
<dbReference type="GO" id="GO:0044331">
    <property type="term" value="P:cell-cell adhesion mediated by cadherin"/>
    <property type="evidence" value="ECO:0007669"/>
    <property type="project" value="TreeGrafter"/>
</dbReference>
<dbReference type="SUPFAM" id="SSF49313">
    <property type="entry name" value="Cadherin-like"/>
    <property type="match status" value="6"/>
</dbReference>
<keyword evidence="6" id="KW-1003">Cell membrane</keyword>
<evidence type="ECO:0000256" key="6">
    <source>
        <dbReference type="ARBA" id="ARBA00022475"/>
    </source>
</evidence>
<dbReference type="GO" id="GO:0000902">
    <property type="term" value="P:cell morphogenesis"/>
    <property type="evidence" value="ECO:0007669"/>
    <property type="project" value="TreeGrafter"/>
</dbReference>
<dbReference type="GO" id="GO:0016477">
    <property type="term" value="P:cell migration"/>
    <property type="evidence" value="ECO:0007669"/>
    <property type="project" value="TreeGrafter"/>
</dbReference>
<evidence type="ECO:0000256" key="15">
    <source>
        <dbReference type="ARBA" id="ARBA00023136"/>
    </source>
</evidence>
<dbReference type="FunFam" id="2.60.40.60:FF:000096">
    <property type="entry name" value="Desmocollin 2"/>
    <property type="match status" value="1"/>
</dbReference>
<dbReference type="AlphaFoldDB" id="A0AA35KL60"/>
<dbReference type="GO" id="GO:0042383">
    <property type="term" value="C:sarcolemma"/>
    <property type="evidence" value="ECO:0007669"/>
    <property type="project" value="UniProtKB-SubCell"/>
</dbReference>
<dbReference type="PANTHER" id="PTHR24027">
    <property type="entry name" value="CADHERIN-23"/>
    <property type="match status" value="1"/>
</dbReference>
<dbReference type="GO" id="GO:0014069">
    <property type="term" value="C:postsynaptic density"/>
    <property type="evidence" value="ECO:0007669"/>
    <property type="project" value="TreeGrafter"/>
</dbReference>
<dbReference type="FunFam" id="2.60.40.60:FF:000022">
    <property type="entry name" value="Cadherin 2"/>
    <property type="match status" value="1"/>
</dbReference>
<evidence type="ECO:0000256" key="8">
    <source>
        <dbReference type="ARBA" id="ARBA00022723"/>
    </source>
</evidence>
<dbReference type="GO" id="GO:0009986">
    <property type="term" value="C:cell surface"/>
    <property type="evidence" value="ECO:0007669"/>
    <property type="project" value="UniProtKB-SubCell"/>
</dbReference>
<proteinExistence type="predicted"/>
<dbReference type="GO" id="GO:0008013">
    <property type="term" value="F:beta-catenin binding"/>
    <property type="evidence" value="ECO:0007669"/>
    <property type="project" value="TreeGrafter"/>
</dbReference>
<dbReference type="EMBL" id="OX395132">
    <property type="protein sequence ID" value="CAI5779599.1"/>
    <property type="molecule type" value="Genomic_DNA"/>
</dbReference>
<evidence type="ECO:0000256" key="2">
    <source>
        <dbReference type="ARBA" id="ARBA00004241"/>
    </source>
</evidence>
<evidence type="ECO:0000256" key="12">
    <source>
        <dbReference type="ARBA" id="ARBA00022889"/>
    </source>
</evidence>
<keyword evidence="14" id="KW-1133">Transmembrane helix</keyword>
<keyword evidence="8" id="KW-0479">Metal-binding</keyword>
<sequence>MQTEQEWTVLKELFYPKYFPMKAFDMMNFVNVSFHPDSSGDYRQTQQVSSQKSPAAHLISILEMVLLAARWCKGSILCRAIWLQLLFSLLLILSSEACKKVTFNVPHKLKAGAFVGQVNMKQCLNHSEIIYSNNPNFTIQEDGSLYTTRDVSLTSHEIIITIFLKSNHEQEQKKIHISLLTHSKKVPIAKARHLRDTFLRRTKRRWAPVPTILMENSLGPYPMQIQQLLSDTSLTYDIRYSISGHGVDKPPYNYFYIEEDTGNLFVTCPIDREEYPEFQLICYAMTADGYTPEIPLVHIIRIEDDNDNAPVFEQDVYTFLVFENCGIGTLVGQVTATDNDEPYTLHTEVKYRIVSQDLQSYQNLRVFAINPDSGSITVVTSHLDRETTPEYTLQIEARDMGGQEFGLCTTAKVIITVGDVNDNAPQLEQNVYEVKIYENEENIEILCIPVRDNDEPGTPSWLAEFTIIKGNEDNAFSMNIDQERNVGCLLVLKGLDYETSKERRLEIVVNNEAPYILAPNSRAPSRNPTTIVIEVMDVDEGPTFATEYIITLRESFPKGTVVGIYQAYDPETGDSTGISYGIINDPCNWITIDETGQLITTTILDRDILNEEYSQCIVTVSATDQSGKTGQGKIVINIMDENDNFPVITTKNYTMCKDKTPICITAFDADLPPYTGPFHFEIENRMGLTWRLTPNDDESALLSPVEDIDYGYYIIPVRIYDNEGNSGISEITVHYCDCEIPSNCSERSTVAALENGAIPVDRVPYQAESAFGPWGIAATVLGSVLSLSGMMVPCGYWLHKRNSNTEEAPGEAPGEASNNAAFENLMMSNTEAPGEEMTVLNILPVSTLNTAVSMGTVAEKTGKQESLEVIKGEGHHPPELVKGGGNKLAASLHDIRGQSKPELVKGGGKLLASSLHDITGHHKPELVKGGGNIVAASLHDIRGHRKPELVKGRGTLLAASLHDIRGYRKPELFKGGGNHLTASLHNIKQPIRSSSRDLCSQWQEFTNPHLAKKVFLCEQEEERKRVGEYVHSYKYEGKGSLISVLFWIEIKESY</sequence>
<evidence type="ECO:0000256" key="17">
    <source>
        <dbReference type="PROSITE-ProRule" id="PRU00043"/>
    </source>
</evidence>
<dbReference type="GO" id="GO:0005737">
    <property type="term" value="C:cytoplasm"/>
    <property type="evidence" value="ECO:0007669"/>
    <property type="project" value="TreeGrafter"/>
</dbReference>
<reference evidence="19" key="1">
    <citation type="submission" date="2022-12" db="EMBL/GenBank/DDBJ databases">
        <authorList>
            <person name="Alioto T."/>
            <person name="Alioto T."/>
            <person name="Gomez Garrido J."/>
        </authorList>
    </citation>
    <scope>NUCLEOTIDE SEQUENCE</scope>
</reference>
<evidence type="ECO:0000313" key="19">
    <source>
        <dbReference type="EMBL" id="CAI5779599.1"/>
    </source>
</evidence>
<feature type="domain" description="Cadherin" evidence="18">
    <location>
        <begin position="544"/>
        <end position="648"/>
    </location>
</feature>
<dbReference type="GO" id="GO:0045296">
    <property type="term" value="F:cadherin binding"/>
    <property type="evidence" value="ECO:0007669"/>
    <property type="project" value="TreeGrafter"/>
</dbReference>
<dbReference type="GO" id="GO:0043005">
    <property type="term" value="C:neuron projection"/>
    <property type="evidence" value="ECO:0007669"/>
    <property type="project" value="TreeGrafter"/>
</dbReference>
<dbReference type="GO" id="GO:0030027">
    <property type="term" value="C:lamellipodium"/>
    <property type="evidence" value="ECO:0007669"/>
    <property type="project" value="TreeGrafter"/>
</dbReference>
<dbReference type="PRINTS" id="PR00205">
    <property type="entry name" value="CADHERIN"/>
</dbReference>
<dbReference type="PROSITE" id="PS00232">
    <property type="entry name" value="CADHERIN_1"/>
    <property type="match status" value="2"/>
</dbReference>
<evidence type="ECO:0000256" key="4">
    <source>
        <dbReference type="ARBA" id="ARBA00004536"/>
    </source>
</evidence>
<dbReference type="GO" id="GO:0014704">
    <property type="term" value="C:intercalated disc"/>
    <property type="evidence" value="ECO:0007669"/>
    <property type="project" value="TreeGrafter"/>
</dbReference>
<evidence type="ECO:0000256" key="5">
    <source>
        <dbReference type="ARBA" id="ARBA00004568"/>
    </source>
</evidence>
<dbReference type="GO" id="GO:0048787">
    <property type="term" value="C:presynaptic active zone membrane"/>
    <property type="evidence" value="ECO:0007669"/>
    <property type="project" value="TreeGrafter"/>
</dbReference>
<evidence type="ECO:0000256" key="10">
    <source>
        <dbReference type="ARBA" id="ARBA00022737"/>
    </source>
</evidence>
<evidence type="ECO:0000256" key="13">
    <source>
        <dbReference type="ARBA" id="ARBA00022949"/>
    </source>
</evidence>
<dbReference type="InterPro" id="IPR014868">
    <property type="entry name" value="Cadherin_pro_dom"/>
</dbReference>
<dbReference type="GO" id="GO:0045177">
    <property type="term" value="C:apical part of cell"/>
    <property type="evidence" value="ECO:0007669"/>
    <property type="project" value="TreeGrafter"/>
</dbReference>
<dbReference type="InterPro" id="IPR015919">
    <property type="entry name" value="Cadherin-like_sf"/>
</dbReference>
<dbReference type="Pfam" id="PF00028">
    <property type="entry name" value="Cadherin"/>
    <property type="match status" value="3"/>
</dbReference>
<dbReference type="SMART" id="SM01055">
    <property type="entry name" value="Cadherin_pro"/>
    <property type="match status" value="1"/>
</dbReference>
<evidence type="ECO:0000256" key="3">
    <source>
        <dbReference type="ARBA" id="ARBA00004251"/>
    </source>
</evidence>
<keyword evidence="20" id="KW-1185">Reference proteome</keyword>
<dbReference type="InterPro" id="IPR002126">
    <property type="entry name" value="Cadherin-like_dom"/>
</dbReference>
<evidence type="ECO:0000256" key="14">
    <source>
        <dbReference type="ARBA" id="ARBA00022989"/>
    </source>
</evidence>
<keyword evidence="9" id="KW-0732">Signal</keyword>
<dbReference type="GO" id="GO:0007043">
    <property type="term" value="P:cell-cell junction assembly"/>
    <property type="evidence" value="ECO:0007669"/>
    <property type="project" value="TreeGrafter"/>
</dbReference>
<evidence type="ECO:0000256" key="9">
    <source>
        <dbReference type="ARBA" id="ARBA00022729"/>
    </source>
</evidence>
<protein>
    <submittedName>
        <fullName evidence="19">Desmocollindesmocollin-1-like</fullName>
    </submittedName>
</protein>
<dbReference type="FunFam" id="2.60.40.60:FF:000027">
    <property type="entry name" value="Cadherin 2"/>
    <property type="match status" value="1"/>
</dbReference>
<keyword evidence="11 17" id="KW-0106">Calcium</keyword>
<dbReference type="GO" id="GO:0030057">
    <property type="term" value="C:desmosome"/>
    <property type="evidence" value="ECO:0007669"/>
    <property type="project" value="UniProtKB-SubCell"/>
</dbReference>
<feature type="domain" description="Cadherin" evidence="18">
    <location>
        <begin position="428"/>
        <end position="544"/>
    </location>
</feature>
<dbReference type="CDD" id="cd11304">
    <property type="entry name" value="Cadherin_repeat"/>
    <property type="match status" value="4"/>
</dbReference>
<keyword evidence="12" id="KW-0130">Cell adhesion</keyword>
<dbReference type="GO" id="GO:0005912">
    <property type="term" value="C:adherens junction"/>
    <property type="evidence" value="ECO:0007669"/>
    <property type="project" value="UniProtKB-SubCell"/>
</dbReference>
<dbReference type="GO" id="GO:0034332">
    <property type="term" value="P:adherens junction organization"/>
    <property type="evidence" value="ECO:0007669"/>
    <property type="project" value="TreeGrafter"/>
</dbReference>
<dbReference type="GO" id="GO:0016339">
    <property type="term" value="P:calcium-dependent cell-cell adhesion via plasma membrane cell adhesion molecules"/>
    <property type="evidence" value="ECO:0007669"/>
    <property type="project" value="TreeGrafter"/>
</dbReference>
<dbReference type="Gene3D" id="2.60.40.60">
    <property type="entry name" value="Cadherins"/>
    <property type="match status" value="6"/>
</dbReference>
<accession>A0AA35KL60</accession>
<evidence type="ECO:0000259" key="18">
    <source>
        <dbReference type="PROSITE" id="PS50268"/>
    </source>
</evidence>
<keyword evidence="13" id="KW-0965">Cell junction</keyword>
<keyword evidence="15" id="KW-0472">Membrane</keyword>
<evidence type="ECO:0000256" key="1">
    <source>
        <dbReference type="ARBA" id="ARBA00004135"/>
    </source>
</evidence>
<dbReference type="PRINTS" id="PR01820">
    <property type="entry name" value="DESMOCOLLIN"/>
</dbReference>
<comment type="subcellular location">
    <subcellularLocation>
        <location evidence="4">Cell junction</location>
        <location evidence="4">Adherens junction</location>
    </subcellularLocation>
    <subcellularLocation>
        <location evidence="5">Cell junction</location>
        <location evidence="5">Desmosome</location>
    </subcellularLocation>
    <subcellularLocation>
        <location evidence="1">Cell membrane</location>
        <location evidence="1">Sarcolemma</location>
    </subcellularLocation>
    <subcellularLocation>
        <location evidence="3">Cell membrane</location>
        <topology evidence="3">Single-pass type I membrane protein</topology>
    </subcellularLocation>
    <subcellularLocation>
        <location evidence="2">Cell surface</location>
    </subcellularLocation>
</comment>
<organism evidence="19 20">
    <name type="scientific">Podarcis lilfordi</name>
    <name type="common">Lilford's wall lizard</name>
    <dbReference type="NCBI Taxonomy" id="74358"/>
    <lineage>
        <taxon>Eukaryota</taxon>
        <taxon>Metazoa</taxon>
        <taxon>Chordata</taxon>
        <taxon>Craniata</taxon>
        <taxon>Vertebrata</taxon>
        <taxon>Euteleostomi</taxon>
        <taxon>Lepidosauria</taxon>
        <taxon>Squamata</taxon>
        <taxon>Bifurcata</taxon>
        <taxon>Unidentata</taxon>
        <taxon>Episquamata</taxon>
        <taxon>Laterata</taxon>
        <taxon>Lacertibaenia</taxon>
        <taxon>Lacertidae</taxon>
        <taxon>Podarcis</taxon>
    </lineage>
</organism>
<dbReference type="GO" id="GO:0005509">
    <property type="term" value="F:calcium ion binding"/>
    <property type="evidence" value="ECO:0007669"/>
    <property type="project" value="UniProtKB-UniRule"/>
</dbReference>